<dbReference type="PANTHER" id="PTHR11051:SF8">
    <property type="entry name" value="PROTEIN-GLUCOSYLGALACTOSYLHYDROXYLYSINE GLUCOSIDASE"/>
    <property type="match status" value="1"/>
</dbReference>
<dbReference type="OrthoDB" id="9816160at2"/>
<dbReference type="InterPro" id="IPR005194">
    <property type="entry name" value="Glyco_hydro_65_C"/>
</dbReference>
<dbReference type="SUPFAM" id="SSF48208">
    <property type="entry name" value="Six-hairpin glycosidases"/>
    <property type="match status" value="1"/>
</dbReference>
<feature type="domain" description="Glycoside hydrolase family 65 C-terminal" evidence="7">
    <location>
        <begin position="688"/>
        <end position="742"/>
    </location>
</feature>
<sequence>MGQQLQDNSLEPKQLLVNESLFAQGNGYLGVRGNFEEGYAEDMASIRGCYVNGFYENVDISYGEKCFGFPETMQKLPNIPDAQTVELYLGHQLERFSLFSGELLGFERSLDFDTGISLRKIHWRSPLGLEIELEIRRMVSFVKRELFVIDYQVKALNFDEPIEIRSSINASIENFTTDDDVRVASGHAKLLWPTDCVAGGFAQVVAKTHSSALEIALSSYHRCSETQSQEFSSAENQAKTVVRFAAGSAVRMTKYAVFTDTRRHPMPAQQGLELLHSFSAFDFEALASEQAQYLSQFWNRSAIAIKGDEQLELGLRFNVFQLLQSLGQDAVSNIAAKGLSGEGYEGHYFWDTEIYVLPVFILTQPELAKNLLRFRYNTLDQARARARELGHTKGALFPWRTINGDECSSFFEAGTAQYHISADIAWAFAQYWKASADFDFMCECGAEVLFETARLWLETGHFNRQGQFCIDSVTGPDEYTAIVNNNFYTNSMAQHNLNWAVKMHAELANKAPDVLGRISSQIGLDAAELKQWQAASDAMLLLFDESLGINPQDDSFLNKKVWDFENTPKSKYPLLLNFHPLVIYRHQVSKQPDVMLAHYLLDGISDEQTMAKSYDYYDQVTTHDSSLSSCIFSIMAARIGRLDVSGKWFAQTARLDLDNTHGNTRDGLHIANLAGTWQCLVYGFAGVRLADQHLKLAPALAPDWQGYSFCLTWRGRQIEIDVNPKQTQVRLLSGDAMDIEIHAKMRRLETSLSVETLGSND</sequence>
<reference evidence="9 10" key="1">
    <citation type="submission" date="2018-09" db="EMBL/GenBank/DDBJ databases">
        <authorList>
            <person name="Wang Z."/>
        </authorList>
    </citation>
    <scope>NUCLEOTIDE SEQUENCE [LARGE SCALE GENOMIC DNA]</scope>
    <source>
        <strain evidence="9 10">ALS 81</strain>
    </source>
</reference>
<protein>
    <submittedName>
        <fullName evidence="9">Glycoside hydrolase family 65 protein</fullName>
    </submittedName>
</protein>
<evidence type="ECO:0000313" key="10">
    <source>
        <dbReference type="Proteomes" id="UP000286482"/>
    </source>
</evidence>
<comment type="similarity">
    <text evidence="1">Belongs to the glycosyl hydrolase 65 family.</text>
</comment>
<evidence type="ECO:0000259" key="7">
    <source>
        <dbReference type="Pfam" id="PF03633"/>
    </source>
</evidence>
<gene>
    <name evidence="9" type="ORF">DBZ36_19425</name>
</gene>
<feature type="binding site" evidence="5">
    <location>
        <begin position="350"/>
        <end position="351"/>
    </location>
    <ligand>
        <name>substrate</name>
    </ligand>
</feature>
<dbReference type="InterPro" id="IPR037018">
    <property type="entry name" value="GH65_N"/>
</dbReference>
<feature type="domain" description="Glycoside hydrolase family 65 central catalytic" evidence="6">
    <location>
        <begin position="316"/>
        <end position="678"/>
    </location>
</feature>
<accession>A0A420E6H5</accession>
<dbReference type="Proteomes" id="UP000286482">
    <property type="component" value="Unassembled WGS sequence"/>
</dbReference>
<dbReference type="Pfam" id="PF03633">
    <property type="entry name" value="Glyco_hydro_65C"/>
    <property type="match status" value="1"/>
</dbReference>
<dbReference type="InterPro" id="IPR005195">
    <property type="entry name" value="Glyco_hydro_65_M"/>
</dbReference>
<evidence type="ECO:0000256" key="1">
    <source>
        <dbReference type="ARBA" id="ARBA00006768"/>
    </source>
</evidence>
<dbReference type="Gene3D" id="2.60.420.10">
    <property type="entry name" value="Maltose phosphorylase, domain 3"/>
    <property type="match status" value="1"/>
</dbReference>
<feature type="active site" description="Proton donor" evidence="4">
    <location>
        <position position="478"/>
    </location>
</feature>
<dbReference type="Pfam" id="PF03636">
    <property type="entry name" value="Glyco_hydro_65N"/>
    <property type="match status" value="1"/>
</dbReference>
<evidence type="ECO:0000313" key="9">
    <source>
        <dbReference type="EMBL" id="RKF13231.1"/>
    </source>
</evidence>
<dbReference type="PANTHER" id="PTHR11051">
    <property type="entry name" value="GLYCOSYL HYDROLASE-RELATED"/>
    <property type="match status" value="1"/>
</dbReference>
<organism evidence="9 10">
    <name type="scientific">Alginatibacterium sediminis</name>
    <dbReference type="NCBI Taxonomy" id="2164068"/>
    <lineage>
        <taxon>Bacteria</taxon>
        <taxon>Pseudomonadati</taxon>
        <taxon>Pseudomonadota</taxon>
        <taxon>Gammaproteobacteria</taxon>
        <taxon>Alteromonadales</taxon>
        <taxon>Alteromonadaceae</taxon>
        <taxon>Alginatibacterium</taxon>
    </lineage>
</organism>
<evidence type="ECO:0000256" key="2">
    <source>
        <dbReference type="ARBA" id="ARBA00022676"/>
    </source>
</evidence>
<evidence type="ECO:0000259" key="8">
    <source>
        <dbReference type="Pfam" id="PF03636"/>
    </source>
</evidence>
<dbReference type="GO" id="GO:0005975">
    <property type="term" value="P:carbohydrate metabolic process"/>
    <property type="evidence" value="ECO:0007669"/>
    <property type="project" value="InterPro"/>
</dbReference>
<evidence type="ECO:0000256" key="5">
    <source>
        <dbReference type="PIRSR" id="PIRSR036289-51"/>
    </source>
</evidence>
<keyword evidence="3" id="KW-0808">Transferase</keyword>
<keyword evidence="9" id="KW-0378">Hydrolase</keyword>
<dbReference type="EMBL" id="RAQO01000012">
    <property type="protein sequence ID" value="RKF13231.1"/>
    <property type="molecule type" value="Genomic_DNA"/>
</dbReference>
<evidence type="ECO:0000259" key="6">
    <source>
        <dbReference type="Pfam" id="PF03632"/>
    </source>
</evidence>
<dbReference type="PIRSF" id="PIRSF036289">
    <property type="entry name" value="Glycosyl_hydrolase_malt_phosph"/>
    <property type="match status" value="1"/>
</dbReference>
<dbReference type="Gene3D" id="1.50.10.10">
    <property type="match status" value="1"/>
</dbReference>
<dbReference type="SUPFAM" id="SSF74650">
    <property type="entry name" value="Galactose mutarotase-like"/>
    <property type="match status" value="1"/>
</dbReference>
<name>A0A420E6H5_9ALTE</name>
<evidence type="ECO:0000256" key="3">
    <source>
        <dbReference type="ARBA" id="ARBA00022679"/>
    </source>
</evidence>
<dbReference type="RefSeq" id="WP_120356644.1">
    <property type="nucleotide sequence ID" value="NZ_RAQO01000012.1"/>
</dbReference>
<dbReference type="InterPro" id="IPR011013">
    <property type="entry name" value="Gal_mutarotase_sf_dom"/>
</dbReference>
<dbReference type="InterPro" id="IPR008928">
    <property type="entry name" value="6-hairpin_glycosidase_sf"/>
</dbReference>
<dbReference type="InterPro" id="IPR017045">
    <property type="entry name" value="Malt_Pase/Glycosyl_Hdrlase"/>
</dbReference>
<dbReference type="InterPro" id="IPR012341">
    <property type="entry name" value="6hp_glycosidase-like_sf"/>
</dbReference>
<dbReference type="GO" id="GO:0016757">
    <property type="term" value="F:glycosyltransferase activity"/>
    <property type="evidence" value="ECO:0007669"/>
    <property type="project" value="UniProtKB-KW"/>
</dbReference>
<feature type="domain" description="Glycoside hydrolase family 65 N-terminal" evidence="8">
    <location>
        <begin position="8"/>
        <end position="260"/>
    </location>
</feature>
<keyword evidence="10" id="KW-1185">Reference proteome</keyword>
<dbReference type="InterPro" id="IPR005196">
    <property type="entry name" value="Glyco_hydro_65_N"/>
</dbReference>
<feature type="binding site" evidence="5">
    <location>
        <begin position="590"/>
        <end position="591"/>
    </location>
    <ligand>
        <name>substrate</name>
    </ligand>
</feature>
<dbReference type="Gene3D" id="2.70.98.40">
    <property type="entry name" value="Glycoside hydrolase, family 65, N-terminal domain"/>
    <property type="match status" value="1"/>
</dbReference>
<proteinExistence type="inferred from homology"/>
<dbReference type="AlphaFoldDB" id="A0A420E6H5"/>
<keyword evidence="2" id="KW-0328">Glycosyltransferase</keyword>
<dbReference type="Pfam" id="PF03632">
    <property type="entry name" value="Glyco_hydro_65m"/>
    <property type="match status" value="1"/>
</dbReference>
<dbReference type="GO" id="GO:0030246">
    <property type="term" value="F:carbohydrate binding"/>
    <property type="evidence" value="ECO:0007669"/>
    <property type="project" value="InterPro"/>
</dbReference>
<dbReference type="GO" id="GO:0004553">
    <property type="term" value="F:hydrolase activity, hydrolyzing O-glycosyl compounds"/>
    <property type="evidence" value="ECO:0007669"/>
    <property type="project" value="TreeGrafter"/>
</dbReference>
<comment type="caution">
    <text evidence="9">The sequence shown here is derived from an EMBL/GenBank/DDBJ whole genome shotgun (WGS) entry which is preliminary data.</text>
</comment>
<evidence type="ECO:0000256" key="4">
    <source>
        <dbReference type="PIRSR" id="PIRSR036289-50"/>
    </source>
</evidence>